<evidence type="ECO:0000313" key="2">
    <source>
        <dbReference type="Proteomes" id="UP001056255"/>
    </source>
</evidence>
<keyword evidence="2" id="KW-1185">Reference proteome</keyword>
<proteinExistence type="predicted"/>
<dbReference type="RefSeq" id="WP_251878937.1">
    <property type="nucleotide sequence ID" value="NZ_CP082275.1"/>
</dbReference>
<organism evidence="1 2">
    <name type="scientific">Grimontia kaedaensis</name>
    <dbReference type="NCBI Taxonomy" id="2872157"/>
    <lineage>
        <taxon>Bacteria</taxon>
        <taxon>Pseudomonadati</taxon>
        <taxon>Pseudomonadota</taxon>
        <taxon>Gammaproteobacteria</taxon>
        <taxon>Vibrionales</taxon>
        <taxon>Vibrionaceae</taxon>
        <taxon>Grimontia</taxon>
    </lineage>
</organism>
<accession>A0ABY4WXJ0</accession>
<protein>
    <submittedName>
        <fullName evidence="1">Uncharacterized protein</fullName>
    </submittedName>
</protein>
<reference evidence="1" key="1">
    <citation type="submission" date="2021-08" db="EMBL/GenBank/DDBJ databases">
        <authorList>
            <person name="Sakaguchi M."/>
            <person name="Kikuchi T."/>
            <person name="Urbanczyk H."/>
        </authorList>
    </citation>
    <scope>NUCLEOTIDE SEQUENCE</scope>
    <source>
        <strain evidence="1">020920N</strain>
    </source>
</reference>
<gene>
    <name evidence="1" type="ORF">K6Q96_06835</name>
</gene>
<dbReference type="EMBL" id="CP082275">
    <property type="protein sequence ID" value="USH03702.1"/>
    <property type="molecule type" value="Genomic_DNA"/>
</dbReference>
<evidence type="ECO:0000313" key="1">
    <source>
        <dbReference type="EMBL" id="USH03702.1"/>
    </source>
</evidence>
<dbReference type="Proteomes" id="UP001056255">
    <property type="component" value="Chromosome I"/>
</dbReference>
<name>A0ABY4WXJ0_9GAMM</name>
<sequence length="89" mass="9799">MSDIIAARTIAPPLSVGVQNHFPLAFSSMNAVCPLHCWEWSITRMTFPEHFVPLLATAIPGISNVKSSNSVFILYLPNRIESDLANSMI</sequence>